<keyword evidence="2" id="KW-1185">Reference proteome</keyword>
<name>A0A087UXS2_STEMI</name>
<organism evidence="1 2">
    <name type="scientific">Stegodyphus mimosarum</name>
    <name type="common">African social velvet spider</name>
    <dbReference type="NCBI Taxonomy" id="407821"/>
    <lineage>
        <taxon>Eukaryota</taxon>
        <taxon>Metazoa</taxon>
        <taxon>Ecdysozoa</taxon>
        <taxon>Arthropoda</taxon>
        <taxon>Chelicerata</taxon>
        <taxon>Arachnida</taxon>
        <taxon>Araneae</taxon>
        <taxon>Araneomorphae</taxon>
        <taxon>Entelegynae</taxon>
        <taxon>Eresoidea</taxon>
        <taxon>Eresidae</taxon>
        <taxon>Stegodyphus</taxon>
    </lineage>
</organism>
<accession>A0A087UXS2</accession>
<sequence>MFLLLLGVVQGSHVIYSLWIHVINLMHVIYSLWKQLCLCFWTYKFKWYIPSDIKAERRKKNSYPLSTPVSAAPLVRKILLYRVMDDVLIGSSSLSLAKKLQQKLIEILRSVTMSLYKWCSNNLELAVKVDDKYTFECANESSAVGVSWKADKDCFKVKLEDECKITKRQVLSTIA</sequence>
<evidence type="ECO:0000313" key="1">
    <source>
        <dbReference type="EMBL" id="KFM82161.1"/>
    </source>
</evidence>
<proteinExistence type="predicted"/>
<evidence type="ECO:0000313" key="2">
    <source>
        <dbReference type="Proteomes" id="UP000054359"/>
    </source>
</evidence>
<protein>
    <submittedName>
        <fullName evidence="1">Uncharacterized protein</fullName>
    </submittedName>
</protein>
<gene>
    <name evidence="1" type="ORF">X975_04253</name>
</gene>
<reference evidence="1 2" key="1">
    <citation type="submission" date="2013-11" db="EMBL/GenBank/DDBJ databases">
        <title>Genome sequencing of Stegodyphus mimosarum.</title>
        <authorList>
            <person name="Bechsgaard J."/>
        </authorList>
    </citation>
    <scope>NUCLEOTIDE SEQUENCE [LARGE SCALE GENOMIC DNA]</scope>
</reference>
<dbReference type="Proteomes" id="UP000054359">
    <property type="component" value="Unassembled WGS sequence"/>
</dbReference>
<dbReference type="AlphaFoldDB" id="A0A087UXS2"/>
<dbReference type="EMBL" id="KK122183">
    <property type="protein sequence ID" value="KFM82161.1"/>
    <property type="molecule type" value="Genomic_DNA"/>
</dbReference>
<feature type="non-terminal residue" evidence="1">
    <location>
        <position position="175"/>
    </location>
</feature>